<proteinExistence type="predicted"/>
<evidence type="ECO:0000313" key="1">
    <source>
        <dbReference type="EMBL" id="KAG9247358.1"/>
    </source>
</evidence>
<dbReference type="EMBL" id="MU253774">
    <property type="protein sequence ID" value="KAG9247358.1"/>
    <property type="molecule type" value="Genomic_DNA"/>
</dbReference>
<sequence length="107" mass="11855">MRFGCASVQALTFFPWRGSTFGLAECVRTAHSALTFATLQIITICNFSQLCSFNRYQDEDAAKNRTFEQPDAAIVEPRDQIIVNPCLIDGSVDQVAKGPALSKFFKT</sequence>
<reference evidence="1" key="1">
    <citation type="journal article" date="2021" name="IMA Fungus">
        <title>Genomic characterization of three marine fungi, including Emericellopsis atlantica sp. nov. with signatures of a generalist lifestyle and marine biomass degradation.</title>
        <authorList>
            <person name="Hagestad O.C."/>
            <person name="Hou L."/>
            <person name="Andersen J.H."/>
            <person name="Hansen E.H."/>
            <person name="Altermark B."/>
            <person name="Li C."/>
            <person name="Kuhnert E."/>
            <person name="Cox R.J."/>
            <person name="Crous P.W."/>
            <person name="Spatafora J.W."/>
            <person name="Lail K."/>
            <person name="Amirebrahimi M."/>
            <person name="Lipzen A."/>
            <person name="Pangilinan J."/>
            <person name="Andreopoulos W."/>
            <person name="Hayes R.D."/>
            <person name="Ng V."/>
            <person name="Grigoriev I.V."/>
            <person name="Jackson S.A."/>
            <person name="Sutton T.D.S."/>
            <person name="Dobson A.D.W."/>
            <person name="Rama T."/>
        </authorList>
    </citation>
    <scope>NUCLEOTIDE SEQUENCE</scope>
    <source>
        <strain evidence="1">TRa3180A</strain>
    </source>
</reference>
<organism evidence="1 2">
    <name type="scientific">Calycina marina</name>
    <dbReference type="NCBI Taxonomy" id="1763456"/>
    <lineage>
        <taxon>Eukaryota</taxon>
        <taxon>Fungi</taxon>
        <taxon>Dikarya</taxon>
        <taxon>Ascomycota</taxon>
        <taxon>Pezizomycotina</taxon>
        <taxon>Leotiomycetes</taxon>
        <taxon>Helotiales</taxon>
        <taxon>Pezizellaceae</taxon>
        <taxon>Calycina</taxon>
    </lineage>
</organism>
<accession>A0A9P7Z844</accession>
<dbReference type="AlphaFoldDB" id="A0A9P7Z844"/>
<gene>
    <name evidence="1" type="ORF">BJ878DRAFT_492951</name>
</gene>
<comment type="caution">
    <text evidence="1">The sequence shown here is derived from an EMBL/GenBank/DDBJ whole genome shotgun (WGS) entry which is preliminary data.</text>
</comment>
<keyword evidence="2" id="KW-1185">Reference proteome</keyword>
<protein>
    <submittedName>
        <fullName evidence="1">Uncharacterized protein</fullName>
    </submittedName>
</protein>
<name>A0A9P7Z844_9HELO</name>
<evidence type="ECO:0000313" key="2">
    <source>
        <dbReference type="Proteomes" id="UP000887226"/>
    </source>
</evidence>
<dbReference type="Proteomes" id="UP000887226">
    <property type="component" value="Unassembled WGS sequence"/>
</dbReference>